<keyword evidence="2" id="KW-0645">Protease</keyword>
<dbReference type="PANTHER" id="PTHR47359">
    <property type="entry name" value="PEPTIDOGLYCAN DL-ENDOPEPTIDASE CWLO"/>
    <property type="match status" value="1"/>
</dbReference>
<evidence type="ECO:0000256" key="3">
    <source>
        <dbReference type="ARBA" id="ARBA00022801"/>
    </source>
</evidence>
<sequence>MVTVVGAGSAIGINRSMRLALTTVIAVLAVALTQIGAAFGTPDAVADPPQSADQLLARYTSLSREAETSAEQMHNAQIEYDKQRSIVAQSKKAAATAQSSLDRSQVSLNELQTRFGSLVRISYMGGRSNRLYAVLTANSPQTLLDQMSGLEMVSRRAAADLSALKKVRAQTVSDRDAANAAASTATRAVSDAERVRGDLQKKQAELQLQAAQIRVIYATLTGKQLAALDGPRFDFDPAAVPRGTAPALIAVQAALTRIGDPYVWGATGPDSFDCSGLMVWAFKQAGKLLPRSSEAQLAGGTPVSREDLQPGDLIIYYPDATHVGMYVGDGYVIHASTFGVPVKVVPIDDAGPYNSARRY</sequence>
<keyword evidence="7" id="KW-1185">Reference proteome</keyword>
<dbReference type="PROSITE" id="PS51935">
    <property type="entry name" value="NLPC_P60"/>
    <property type="match status" value="1"/>
</dbReference>
<dbReference type="GO" id="GO:0006508">
    <property type="term" value="P:proteolysis"/>
    <property type="evidence" value="ECO:0007669"/>
    <property type="project" value="UniProtKB-KW"/>
</dbReference>
<keyword evidence="3" id="KW-0378">Hydrolase</keyword>
<dbReference type="SUPFAM" id="SSF54001">
    <property type="entry name" value="Cysteine proteinases"/>
    <property type="match status" value="1"/>
</dbReference>
<feature type="domain" description="NlpC/P60" evidence="5">
    <location>
        <begin position="244"/>
        <end position="359"/>
    </location>
</feature>
<dbReference type="Pfam" id="PF00877">
    <property type="entry name" value="NLPC_P60"/>
    <property type="match status" value="1"/>
</dbReference>
<dbReference type="RefSeq" id="WP_123928300.1">
    <property type="nucleotide sequence ID" value="NZ_JBPSDP010000001.1"/>
</dbReference>
<evidence type="ECO:0000256" key="4">
    <source>
        <dbReference type="ARBA" id="ARBA00022807"/>
    </source>
</evidence>
<gene>
    <name evidence="6" type="ORF">EF294_07970</name>
</gene>
<comment type="similarity">
    <text evidence="1">Belongs to the peptidase C40 family.</text>
</comment>
<dbReference type="InterPro" id="IPR000064">
    <property type="entry name" value="NLP_P60_dom"/>
</dbReference>
<dbReference type="AlphaFoldDB" id="A0A3N4GXT7"/>
<accession>A0A3N4GXT7</accession>
<evidence type="ECO:0000259" key="5">
    <source>
        <dbReference type="PROSITE" id="PS51935"/>
    </source>
</evidence>
<organism evidence="6 7">
    <name type="scientific">Gordonia oryzae</name>
    <dbReference type="NCBI Taxonomy" id="2487349"/>
    <lineage>
        <taxon>Bacteria</taxon>
        <taxon>Bacillati</taxon>
        <taxon>Actinomycetota</taxon>
        <taxon>Actinomycetes</taxon>
        <taxon>Mycobacteriales</taxon>
        <taxon>Gordoniaceae</taxon>
        <taxon>Gordonia</taxon>
    </lineage>
</organism>
<evidence type="ECO:0000256" key="2">
    <source>
        <dbReference type="ARBA" id="ARBA00022670"/>
    </source>
</evidence>
<reference evidence="6 7" key="1">
    <citation type="submission" date="2018-11" db="EMBL/GenBank/DDBJ databases">
        <title>Draft genome sequence of Gordonia sp. RS15-1S isolated from rice stems.</title>
        <authorList>
            <person name="Muangham S."/>
        </authorList>
    </citation>
    <scope>NUCLEOTIDE SEQUENCE [LARGE SCALE GENOMIC DNA]</scope>
    <source>
        <strain evidence="6 7">RS15-1S</strain>
    </source>
</reference>
<dbReference type="InterPro" id="IPR038765">
    <property type="entry name" value="Papain-like_cys_pep_sf"/>
</dbReference>
<dbReference type="OrthoDB" id="5177647at2"/>
<dbReference type="InterPro" id="IPR051794">
    <property type="entry name" value="PG_Endopeptidase_C40"/>
</dbReference>
<evidence type="ECO:0000313" key="6">
    <source>
        <dbReference type="EMBL" id="RPA63430.1"/>
    </source>
</evidence>
<protein>
    <submittedName>
        <fullName evidence="6">NlpC/P60 family protein</fullName>
    </submittedName>
</protein>
<evidence type="ECO:0000313" key="7">
    <source>
        <dbReference type="Proteomes" id="UP000267536"/>
    </source>
</evidence>
<dbReference type="EMBL" id="RKMH01000005">
    <property type="protein sequence ID" value="RPA63430.1"/>
    <property type="molecule type" value="Genomic_DNA"/>
</dbReference>
<dbReference type="Gene3D" id="3.90.1720.10">
    <property type="entry name" value="endopeptidase domain like (from Nostoc punctiforme)"/>
    <property type="match status" value="1"/>
</dbReference>
<dbReference type="Proteomes" id="UP000267536">
    <property type="component" value="Unassembled WGS sequence"/>
</dbReference>
<name>A0A3N4GXT7_9ACTN</name>
<keyword evidence="4" id="KW-0788">Thiol protease</keyword>
<comment type="caution">
    <text evidence="6">The sequence shown here is derived from an EMBL/GenBank/DDBJ whole genome shotgun (WGS) entry which is preliminary data.</text>
</comment>
<evidence type="ECO:0000256" key="1">
    <source>
        <dbReference type="ARBA" id="ARBA00007074"/>
    </source>
</evidence>
<proteinExistence type="inferred from homology"/>
<dbReference type="PANTHER" id="PTHR47359:SF3">
    <property type="entry name" value="NLP_P60 DOMAIN-CONTAINING PROTEIN-RELATED"/>
    <property type="match status" value="1"/>
</dbReference>
<dbReference type="GO" id="GO:0008234">
    <property type="term" value="F:cysteine-type peptidase activity"/>
    <property type="evidence" value="ECO:0007669"/>
    <property type="project" value="UniProtKB-KW"/>
</dbReference>